<proteinExistence type="predicted"/>
<protein>
    <submittedName>
        <fullName evidence="1">Uncharacterized protein</fullName>
    </submittedName>
</protein>
<evidence type="ECO:0000313" key="1">
    <source>
        <dbReference type="EMBL" id="MDA0565558.1"/>
    </source>
</evidence>
<dbReference type="Proteomes" id="UP001140076">
    <property type="component" value="Unassembled WGS sequence"/>
</dbReference>
<dbReference type="RefSeq" id="WP_270072834.1">
    <property type="nucleotide sequence ID" value="NZ_JAJAQC010000024.1"/>
</dbReference>
<dbReference type="EMBL" id="JAJAQC010000024">
    <property type="protein sequence ID" value="MDA0565558.1"/>
    <property type="molecule type" value="Genomic_DNA"/>
</dbReference>
<dbReference type="AlphaFoldDB" id="A0A9X3SE57"/>
<gene>
    <name evidence="1" type="ORF">LG943_14715</name>
</gene>
<comment type="caution">
    <text evidence="1">The sequence shown here is derived from an EMBL/GenBank/DDBJ whole genome shotgun (WGS) entry which is preliminary data.</text>
</comment>
<name>A0A9X3SE57_9ACTN</name>
<organism evidence="1 2">
    <name type="scientific">Streptomonospora mangrovi</name>
    <dbReference type="NCBI Taxonomy" id="2883123"/>
    <lineage>
        <taxon>Bacteria</taxon>
        <taxon>Bacillati</taxon>
        <taxon>Actinomycetota</taxon>
        <taxon>Actinomycetes</taxon>
        <taxon>Streptosporangiales</taxon>
        <taxon>Nocardiopsidaceae</taxon>
        <taxon>Streptomonospora</taxon>
    </lineage>
</organism>
<reference evidence="1" key="1">
    <citation type="submission" date="2021-10" db="EMBL/GenBank/DDBJ databases">
        <title>Streptomonospora sp. nov., isolated from mangrove soil.</title>
        <authorList>
            <person name="Chen X."/>
            <person name="Ge X."/>
            <person name="Liu W."/>
        </authorList>
    </citation>
    <scope>NUCLEOTIDE SEQUENCE</scope>
    <source>
        <strain evidence="1">S1-112</strain>
    </source>
</reference>
<accession>A0A9X3SE57</accession>
<keyword evidence="2" id="KW-1185">Reference proteome</keyword>
<evidence type="ECO:0000313" key="2">
    <source>
        <dbReference type="Proteomes" id="UP001140076"/>
    </source>
</evidence>
<sequence length="100" mass="9928">MSAAEPVETAPDAAEPGDDHAGAAAFYAARDRIDAAIGRQRALLERASAAGDAAAERAARQALETARADSERLVRADAAGDAAQVAAIAAAYASPAPPSG</sequence>